<dbReference type="RefSeq" id="WP_061541544.1">
    <property type="nucleotide sequence ID" value="NZ_CP013232.1"/>
</dbReference>
<evidence type="ECO:0000313" key="2">
    <source>
        <dbReference type="EMBL" id="AMO97133.1"/>
    </source>
</evidence>
<dbReference type="EMBL" id="CP013232">
    <property type="protein sequence ID" value="AMO97133.1"/>
    <property type="molecule type" value="Genomic_DNA"/>
</dbReference>
<dbReference type="PANTHER" id="PTHR32309">
    <property type="entry name" value="TYROSINE-PROTEIN KINASE"/>
    <property type="match status" value="1"/>
</dbReference>
<evidence type="ECO:0000313" key="3">
    <source>
        <dbReference type="Proteomes" id="UP000072421"/>
    </source>
</evidence>
<dbReference type="GO" id="GO:0016020">
    <property type="term" value="C:membrane"/>
    <property type="evidence" value="ECO:0007669"/>
    <property type="project" value="InterPro"/>
</dbReference>
<accession>A0A127PHD0</accession>
<dbReference type="PANTHER" id="PTHR32309:SF31">
    <property type="entry name" value="CAPSULAR EXOPOLYSACCHARIDE FAMILY"/>
    <property type="match status" value="1"/>
</dbReference>
<reference evidence="2 3" key="1">
    <citation type="submission" date="2015-11" db="EMBL/GenBank/DDBJ databases">
        <title>Exploring the genomic traits of fungus-feeding bacterial genus Collimonas.</title>
        <authorList>
            <person name="Song C."/>
            <person name="Schmidt R."/>
            <person name="de Jager V."/>
            <person name="Krzyzanowska D."/>
            <person name="Jongedijk E."/>
            <person name="Cankar K."/>
            <person name="Beekwilder J."/>
            <person name="van Veen A."/>
            <person name="de Boer W."/>
            <person name="van Veen J.A."/>
            <person name="Garbeva P."/>
        </authorList>
    </citation>
    <scope>NUCLEOTIDE SEQUENCE [LARGE SCALE GENOMIC DNA]</scope>
    <source>
        <strain evidence="2 3">Ter6</strain>
    </source>
</reference>
<sequence length="286" mass="31204">MTESIHPSASQLTLSTALKRHLALLAACSVAGALAAYGTSYMIPKQWPATLLFQVGQIGSGANLLVDPNNVVQRVKFPGFVNQVLQAEQLPTDESLDRRSALIKKTLAASIAKGGNLLEMSVKGYSPEEAKANLLAAFHMLQAEHAELLLPSVTRLEKNLADARTSLQRIEDEHVAVLEPIKKVNSAGTIERKFSESILLASMLKSNESERRVFRDQINGLDEQLSPYRTFNTKSVAPAYVPQHAVYPRKSIAAAIGLILGFMLAGLYALVRDKELQGAIARTFRE</sequence>
<dbReference type="GO" id="GO:0015108">
    <property type="term" value="F:chloride transmembrane transporter activity"/>
    <property type="evidence" value="ECO:0007669"/>
    <property type="project" value="InterPro"/>
</dbReference>
<dbReference type="InterPro" id="IPR050445">
    <property type="entry name" value="Bact_polysacc_biosynth/exp"/>
</dbReference>
<feature type="transmembrane region" description="Helical" evidence="1">
    <location>
        <begin position="252"/>
        <end position="271"/>
    </location>
</feature>
<dbReference type="PATRIC" id="fig|158899.10.peg.4498"/>
<keyword evidence="1" id="KW-0472">Membrane</keyword>
<keyword evidence="1" id="KW-0812">Transmembrane</keyword>
<name>A0A127PHD0_9BURK</name>
<dbReference type="InterPro" id="IPR001807">
    <property type="entry name" value="ClC"/>
</dbReference>
<protein>
    <submittedName>
        <fullName evidence="2">Chain length determinant family protein</fullName>
    </submittedName>
</protein>
<dbReference type="AlphaFoldDB" id="A0A127PHD0"/>
<dbReference type="Proteomes" id="UP000072421">
    <property type="component" value="Chromosome"/>
</dbReference>
<organism evidence="2">
    <name type="scientific">Collimonas fungivorans</name>
    <dbReference type="NCBI Taxonomy" id="158899"/>
    <lineage>
        <taxon>Bacteria</taxon>
        <taxon>Pseudomonadati</taxon>
        <taxon>Pseudomonadota</taxon>
        <taxon>Betaproteobacteria</taxon>
        <taxon>Burkholderiales</taxon>
        <taxon>Oxalobacteraceae</taxon>
        <taxon>Collimonas</taxon>
    </lineage>
</organism>
<proteinExistence type="predicted"/>
<dbReference type="OrthoDB" id="8781768at2"/>
<keyword evidence="1" id="KW-1133">Transmembrane helix</keyword>
<evidence type="ECO:0000256" key="1">
    <source>
        <dbReference type="SAM" id="Phobius"/>
    </source>
</evidence>
<gene>
    <name evidence="2" type="ORF">CFter6_4543</name>
</gene>
<dbReference type="PRINTS" id="PR00762">
    <property type="entry name" value="CLCHANNEL"/>
</dbReference>